<protein>
    <recommendedName>
        <fullName evidence="5">Cyclopropane-fatty-acyl-phospholipid synthase</fullName>
    </recommendedName>
</protein>
<evidence type="ECO:0000313" key="2">
    <source>
        <dbReference type="EMBL" id="CUH73599.1"/>
    </source>
</evidence>
<dbReference type="EMBL" id="CYSB01000038">
    <property type="protein sequence ID" value="CUH69198.1"/>
    <property type="molecule type" value="Genomic_DNA"/>
</dbReference>
<accession>A0A0P1FWV7</accession>
<dbReference type="EMBL" id="CYSC01000041">
    <property type="protein sequence ID" value="CUH73599.1"/>
    <property type="molecule type" value="Genomic_DNA"/>
</dbReference>
<dbReference type="Proteomes" id="UP000051086">
    <property type="component" value="Unassembled WGS sequence"/>
</dbReference>
<dbReference type="PANTHER" id="PTHR33973">
    <property type="entry name" value="OS07G0153300 PROTEIN"/>
    <property type="match status" value="1"/>
</dbReference>
<dbReference type="Pfam" id="PF07103">
    <property type="entry name" value="DUF1365"/>
    <property type="match status" value="1"/>
</dbReference>
<dbReference type="Proteomes" id="UP000051887">
    <property type="component" value="Unassembled WGS sequence"/>
</dbReference>
<evidence type="ECO:0000313" key="1">
    <source>
        <dbReference type="EMBL" id="CUH69198.1"/>
    </source>
</evidence>
<proteinExistence type="predicted"/>
<reference evidence="2 4" key="1">
    <citation type="submission" date="2015-09" db="EMBL/GenBank/DDBJ databases">
        <authorList>
            <consortium name="Swine Surveillance"/>
        </authorList>
    </citation>
    <scope>NUCLEOTIDE SEQUENCE [LARGE SCALE GENOMIC DNA]</scope>
    <source>
        <strain evidence="2 4">5120</strain>
    </source>
</reference>
<name>A0A0P1FWV7_9RHOB</name>
<dbReference type="InterPro" id="IPR010775">
    <property type="entry name" value="DUF1365"/>
</dbReference>
<gene>
    <name evidence="1" type="ORF">TL5118_03157</name>
    <name evidence="2" type="ORF">TL5120_03411</name>
</gene>
<organism evidence="2 4">
    <name type="scientific">Thalassovita autumnalis</name>
    <dbReference type="NCBI Taxonomy" id="2072972"/>
    <lineage>
        <taxon>Bacteria</taxon>
        <taxon>Pseudomonadati</taxon>
        <taxon>Pseudomonadota</taxon>
        <taxon>Alphaproteobacteria</taxon>
        <taxon>Rhodobacterales</taxon>
        <taxon>Roseobacteraceae</taxon>
        <taxon>Thalassovita</taxon>
    </lineage>
</organism>
<dbReference type="PANTHER" id="PTHR33973:SF4">
    <property type="entry name" value="OS07G0153300 PROTEIN"/>
    <property type="match status" value="1"/>
</dbReference>
<evidence type="ECO:0000313" key="3">
    <source>
        <dbReference type="Proteomes" id="UP000051086"/>
    </source>
</evidence>
<keyword evidence="3" id="KW-1185">Reference proteome</keyword>
<sequence length="259" mass="29418">MSAEYKSNQGMDQVQHIQGVTTHTRRGAHRNAFRYSVDFLMLDPEATGPTPRLFSRNRFNLAAVHDRDHGGVIGEGQGAPWAREVLEQHGLTTEVTLRLLTQPRWLGYGFNPVSFWLAYHNDDLLAVIAEVSTPFNDRHSYLCHAEDFAPITRETQLSKSKRLHVSPFQEIKGGYDFRFDIRPDQIAIQILHRNGEEGVMATLSGQCQPLTNRGLMRASLRRPMGGLRTMALIHWQALILKLKGARYRTRPTPPTHEVS</sequence>
<evidence type="ECO:0000313" key="4">
    <source>
        <dbReference type="Proteomes" id="UP000051887"/>
    </source>
</evidence>
<evidence type="ECO:0008006" key="5">
    <source>
        <dbReference type="Google" id="ProtNLM"/>
    </source>
</evidence>
<reference evidence="1 3" key="2">
    <citation type="submission" date="2015-09" db="EMBL/GenBank/DDBJ databases">
        <authorList>
            <person name="Rodrigo-Torres L."/>
            <person name="Arahal D.R."/>
        </authorList>
    </citation>
    <scope>NUCLEOTIDE SEQUENCE [LARGE SCALE GENOMIC DNA]</scope>
    <source>
        <strain evidence="1 3">CECT 5118</strain>
    </source>
</reference>
<dbReference type="AlphaFoldDB" id="A0A0P1FWV7"/>